<dbReference type="SUPFAM" id="SSF57774">
    <property type="entry name" value="Microbial and mitochondrial ADK, insert 'zinc finger' domain"/>
    <property type="match status" value="1"/>
</dbReference>
<dbReference type="InterPro" id="IPR007862">
    <property type="entry name" value="Adenylate_kinase_lid-dom"/>
</dbReference>
<organism evidence="8">
    <name type="scientific">Paramoeba aestuarina</name>
    <dbReference type="NCBI Taxonomy" id="180227"/>
    <lineage>
        <taxon>Eukaryota</taxon>
        <taxon>Amoebozoa</taxon>
        <taxon>Discosea</taxon>
        <taxon>Flabellinia</taxon>
        <taxon>Dactylopodida</taxon>
        <taxon>Paramoebidae</taxon>
        <taxon>Paramoeba</taxon>
    </lineage>
</organism>
<evidence type="ECO:0000256" key="2">
    <source>
        <dbReference type="ARBA" id="ARBA00022679"/>
    </source>
</evidence>
<keyword evidence="2 5" id="KW-0808">Transferase</keyword>
<dbReference type="NCBIfam" id="NF001381">
    <property type="entry name" value="PRK00279.1-3"/>
    <property type="match status" value="1"/>
</dbReference>
<dbReference type="EMBL" id="HBKR01009097">
    <property type="protein sequence ID" value="CAE2293120.1"/>
    <property type="molecule type" value="Transcribed_RNA"/>
</dbReference>
<evidence type="ECO:0000256" key="3">
    <source>
        <dbReference type="ARBA" id="ARBA00022741"/>
    </source>
</evidence>
<keyword evidence="4 5" id="KW-0418">Kinase</keyword>
<dbReference type="AlphaFoldDB" id="A0A7S4KFR7"/>
<evidence type="ECO:0000256" key="4">
    <source>
        <dbReference type="ARBA" id="ARBA00022777"/>
    </source>
</evidence>
<proteinExistence type="inferred from homology"/>
<dbReference type="Pfam" id="PF05191">
    <property type="entry name" value="ADK_lid"/>
    <property type="match status" value="1"/>
</dbReference>
<accession>A0A7S4KFR7</accession>
<dbReference type="PRINTS" id="PR00094">
    <property type="entry name" value="ADENYLTKNASE"/>
</dbReference>
<evidence type="ECO:0000256" key="1">
    <source>
        <dbReference type="ARBA" id="ARBA00007220"/>
    </source>
</evidence>
<dbReference type="FunFam" id="3.40.50.300:FF:000106">
    <property type="entry name" value="Adenylate kinase mitochondrial"/>
    <property type="match status" value="1"/>
</dbReference>
<dbReference type="GO" id="GO:0005524">
    <property type="term" value="F:ATP binding"/>
    <property type="evidence" value="ECO:0007669"/>
    <property type="project" value="InterPro"/>
</dbReference>
<dbReference type="PANTHER" id="PTHR23359">
    <property type="entry name" value="NUCLEOTIDE KINASE"/>
    <property type="match status" value="1"/>
</dbReference>
<feature type="region of interest" description="Disordered" evidence="6">
    <location>
        <begin position="155"/>
        <end position="184"/>
    </location>
</feature>
<evidence type="ECO:0000313" key="8">
    <source>
        <dbReference type="EMBL" id="CAE2293120.1"/>
    </source>
</evidence>
<dbReference type="SUPFAM" id="SSF52540">
    <property type="entry name" value="P-loop containing nucleoside triphosphate hydrolases"/>
    <property type="match status" value="1"/>
</dbReference>
<dbReference type="InterPro" id="IPR036193">
    <property type="entry name" value="ADK_active_lid_dom_sf"/>
</dbReference>
<dbReference type="PROSITE" id="PS00113">
    <property type="entry name" value="ADENYLATE_KINASE"/>
    <property type="match status" value="1"/>
</dbReference>
<sequence length="237" mass="26135">MGCGTSKEKGEKKVIILLGPPGSGKGSQAPKIVELLQTPHLSTGDMLRAAVASGSELGKEAKEVMEKGGLVDYKVVVGIIKERIKEKDCEKGFLLDGFPRTVEQAEMLDDMLKEEGEKVSSVIALEVPDEVLTERICGRWIHKPSGRSYHVKFAPPKSLGNKEPSPETMLDDETGEALTQREDDSEEALKLRLETYHKETVPVLAYYEGREGVVVEKIDGNRRIEEIWGSIEEAIMA</sequence>
<dbReference type="Pfam" id="PF00406">
    <property type="entry name" value="ADK"/>
    <property type="match status" value="1"/>
</dbReference>
<comment type="similarity">
    <text evidence="1 5">Belongs to the adenylate kinase family.</text>
</comment>
<dbReference type="HAMAP" id="MF_00235">
    <property type="entry name" value="Adenylate_kinase_Adk"/>
    <property type="match status" value="1"/>
</dbReference>
<gene>
    <name evidence="8" type="ORF">NAES01612_LOCUS6053</name>
</gene>
<name>A0A7S4KFR7_9EUKA</name>
<feature type="domain" description="Adenylate kinase active site lid" evidence="7">
    <location>
        <begin position="139"/>
        <end position="183"/>
    </location>
</feature>
<evidence type="ECO:0000256" key="5">
    <source>
        <dbReference type="RuleBase" id="RU003330"/>
    </source>
</evidence>
<dbReference type="InterPro" id="IPR033690">
    <property type="entry name" value="Adenylat_kinase_CS"/>
</dbReference>
<keyword evidence="3" id="KW-0547">Nucleotide-binding</keyword>
<dbReference type="InterPro" id="IPR027417">
    <property type="entry name" value="P-loop_NTPase"/>
</dbReference>
<dbReference type="NCBIfam" id="TIGR01351">
    <property type="entry name" value="adk"/>
    <property type="match status" value="1"/>
</dbReference>
<dbReference type="InterPro" id="IPR000850">
    <property type="entry name" value="Adenylat/UMP-CMP_kin"/>
</dbReference>
<evidence type="ECO:0000256" key="6">
    <source>
        <dbReference type="SAM" id="MobiDB-lite"/>
    </source>
</evidence>
<dbReference type="InterPro" id="IPR006259">
    <property type="entry name" value="Adenyl_kin_sub"/>
</dbReference>
<protein>
    <recommendedName>
        <fullName evidence="7">Adenylate kinase active site lid domain-containing protein</fullName>
    </recommendedName>
</protein>
<evidence type="ECO:0000259" key="7">
    <source>
        <dbReference type="Pfam" id="PF05191"/>
    </source>
</evidence>
<dbReference type="GO" id="GO:0004017">
    <property type="term" value="F:AMP kinase activity"/>
    <property type="evidence" value="ECO:0007669"/>
    <property type="project" value="InterPro"/>
</dbReference>
<reference evidence="8" key="1">
    <citation type="submission" date="2021-01" db="EMBL/GenBank/DDBJ databases">
        <authorList>
            <person name="Corre E."/>
            <person name="Pelletier E."/>
            <person name="Niang G."/>
            <person name="Scheremetjew M."/>
            <person name="Finn R."/>
            <person name="Kale V."/>
            <person name="Holt S."/>
            <person name="Cochrane G."/>
            <person name="Meng A."/>
            <person name="Brown T."/>
            <person name="Cohen L."/>
        </authorList>
    </citation>
    <scope>NUCLEOTIDE SEQUENCE</scope>
    <source>
        <strain evidence="8">SoJaBio B1-5/56/2</strain>
    </source>
</reference>
<dbReference type="Gene3D" id="3.40.50.300">
    <property type="entry name" value="P-loop containing nucleotide triphosphate hydrolases"/>
    <property type="match status" value="1"/>
</dbReference>
<dbReference type="CDD" id="cd01428">
    <property type="entry name" value="ADK"/>
    <property type="match status" value="1"/>
</dbReference>